<dbReference type="GO" id="GO:0016987">
    <property type="term" value="F:sigma factor activity"/>
    <property type="evidence" value="ECO:0007669"/>
    <property type="project" value="UniProtKB-KW"/>
</dbReference>
<accession>A0A1H5VHX5</accession>
<dbReference type="InterPro" id="IPR013325">
    <property type="entry name" value="RNA_pol_sigma_r2"/>
</dbReference>
<evidence type="ECO:0000259" key="7">
    <source>
        <dbReference type="Pfam" id="PF04542"/>
    </source>
</evidence>
<reference evidence="9 10" key="1">
    <citation type="submission" date="2016-10" db="EMBL/GenBank/DDBJ databases">
        <authorList>
            <person name="de Groot N.N."/>
        </authorList>
    </citation>
    <scope>NUCLEOTIDE SEQUENCE [LARGE SCALE GENOMIC DNA]</scope>
    <source>
        <strain evidence="9 10">AR32</strain>
    </source>
</reference>
<evidence type="ECO:0000313" key="9">
    <source>
        <dbReference type="EMBL" id="SEF86127.1"/>
    </source>
</evidence>
<dbReference type="InterPro" id="IPR007627">
    <property type="entry name" value="RNA_pol_sigma70_r2"/>
</dbReference>
<dbReference type="Gene3D" id="1.10.10.10">
    <property type="entry name" value="Winged helix-like DNA-binding domain superfamily/Winged helix DNA-binding domain"/>
    <property type="match status" value="1"/>
</dbReference>
<sequence>MQTDEKELIARILDGHAEDFGYFLERYSQEAFAIVVRLVPQQEDAEELVQDAFVRAFNRLETFAGHASFSTWICRIAYTTTISWLRKRRIKYLSMEDLPKLTDTEVDETLDDESRIEELRRAITLLKPDEQTLITLYYYDNRPFSDIAYILDAEPNTLATRLHRIRRKLYLLMKHGTNN</sequence>
<dbReference type="GO" id="GO:0003677">
    <property type="term" value="F:DNA binding"/>
    <property type="evidence" value="ECO:0007669"/>
    <property type="project" value="UniProtKB-KW"/>
</dbReference>
<feature type="domain" description="RNA polymerase sigma factor 70 region 4 type 2" evidence="8">
    <location>
        <begin position="117"/>
        <end position="169"/>
    </location>
</feature>
<dbReference type="NCBIfam" id="TIGR02937">
    <property type="entry name" value="sigma70-ECF"/>
    <property type="match status" value="1"/>
</dbReference>
<dbReference type="Pfam" id="PF08281">
    <property type="entry name" value="Sigma70_r4_2"/>
    <property type="match status" value="1"/>
</dbReference>
<dbReference type="InterPro" id="IPR000838">
    <property type="entry name" value="RNA_pol_sigma70_ECF_CS"/>
</dbReference>
<dbReference type="GO" id="GO:0006352">
    <property type="term" value="P:DNA-templated transcription initiation"/>
    <property type="evidence" value="ECO:0007669"/>
    <property type="project" value="InterPro"/>
</dbReference>
<dbReference type="SUPFAM" id="SSF88946">
    <property type="entry name" value="Sigma2 domain of RNA polymerase sigma factors"/>
    <property type="match status" value="1"/>
</dbReference>
<evidence type="ECO:0000256" key="6">
    <source>
        <dbReference type="RuleBase" id="RU000716"/>
    </source>
</evidence>
<evidence type="ECO:0000256" key="2">
    <source>
        <dbReference type="ARBA" id="ARBA00023015"/>
    </source>
</evidence>
<dbReference type="InterPro" id="IPR013324">
    <property type="entry name" value="RNA_pol_sigma_r3/r4-like"/>
</dbReference>
<dbReference type="PROSITE" id="PS01063">
    <property type="entry name" value="SIGMA70_ECF"/>
    <property type="match status" value="1"/>
</dbReference>
<evidence type="ECO:0000256" key="3">
    <source>
        <dbReference type="ARBA" id="ARBA00023082"/>
    </source>
</evidence>
<dbReference type="RefSeq" id="WP_091768644.1">
    <property type="nucleotide sequence ID" value="NZ_FNUV01000004.1"/>
</dbReference>
<dbReference type="InterPro" id="IPR039425">
    <property type="entry name" value="RNA_pol_sigma-70-like"/>
</dbReference>
<evidence type="ECO:0000313" key="10">
    <source>
        <dbReference type="Proteomes" id="UP000236735"/>
    </source>
</evidence>
<comment type="similarity">
    <text evidence="1 6">Belongs to the sigma-70 factor family. ECF subfamily.</text>
</comment>
<name>A0A1H5VHX5_XYLRU</name>
<dbReference type="AlphaFoldDB" id="A0A1H5VHX5"/>
<evidence type="ECO:0000256" key="1">
    <source>
        <dbReference type="ARBA" id="ARBA00010641"/>
    </source>
</evidence>
<dbReference type="Pfam" id="PF04542">
    <property type="entry name" value="Sigma70_r2"/>
    <property type="match status" value="1"/>
</dbReference>
<dbReference type="PANTHER" id="PTHR43133">
    <property type="entry name" value="RNA POLYMERASE ECF-TYPE SIGMA FACTO"/>
    <property type="match status" value="1"/>
</dbReference>
<dbReference type="InterPro" id="IPR013249">
    <property type="entry name" value="RNA_pol_sigma70_r4_t2"/>
</dbReference>
<proteinExistence type="inferred from homology"/>
<keyword evidence="2 6" id="KW-0805">Transcription regulation</keyword>
<gene>
    <name evidence="9" type="ORF">SAMN05216354_1942</name>
</gene>
<keyword evidence="3 6" id="KW-0731">Sigma factor</keyword>
<feature type="domain" description="RNA polymerase sigma-70 region 2" evidence="7">
    <location>
        <begin position="24"/>
        <end position="89"/>
    </location>
</feature>
<keyword evidence="4 6" id="KW-0238">DNA-binding</keyword>
<evidence type="ECO:0000259" key="8">
    <source>
        <dbReference type="Pfam" id="PF08281"/>
    </source>
</evidence>
<dbReference type="EMBL" id="FNUV01000004">
    <property type="protein sequence ID" value="SEF86127.1"/>
    <property type="molecule type" value="Genomic_DNA"/>
</dbReference>
<evidence type="ECO:0000256" key="4">
    <source>
        <dbReference type="ARBA" id="ARBA00023125"/>
    </source>
</evidence>
<evidence type="ECO:0000256" key="5">
    <source>
        <dbReference type="ARBA" id="ARBA00023163"/>
    </source>
</evidence>
<dbReference type="SUPFAM" id="SSF88659">
    <property type="entry name" value="Sigma3 and sigma4 domains of RNA polymerase sigma factors"/>
    <property type="match status" value="1"/>
</dbReference>
<protein>
    <recommendedName>
        <fullName evidence="6">RNA polymerase sigma factor</fullName>
    </recommendedName>
</protein>
<dbReference type="Gene3D" id="1.10.1740.10">
    <property type="match status" value="1"/>
</dbReference>
<keyword evidence="5 6" id="KW-0804">Transcription</keyword>
<dbReference type="PANTHER" id="PTHR43133:SF45">
    <property type="entry name" value="RNA POLYMERASE ECF-TYPE SIGMA FACTOR"/>
    <property type="match status" value="1"/>
</dbReference>
<dbReference type="InterPro" id="IPR014284">
    <property type="entry name" value="RNA_pol_sigma-70_dom"/>
</dbReference>
<organism evidence="9 10">
    <name type="scientific">Xylanibacter ruminicola</name>
    <name type="common">Prevotella ruminicola</name>
    <dbReference type="NCBI Taxonomy" id="839"/>
    <lineage>
        <taxon>Bacteria</taxon>
        <taxon>Pseudomonadati</taxon>
        <taxon>Bacteroidota</taxon>
        <taxon>Bacteroidia</taxon>
        <taxon>Bacteroidales</taxon>
        <taxon>Prevotellaceae</taxon>
        <taxon>Xylanibacter</taxon>
    </lineage>
</organism>
<dbReference type="InterPro" id="IPR036388">
    <property type="entry name" value="WH-like_DNA-bd_sf"/>
</dbReference>
<dbReference type="Proteomes" id="UP000236735">
    <property type="component" value="Unassembled WGS sequence"/>
</dbReference>